<evidence type="ECO:0000256" key="1">
    <source>
        <dbReference type="ARBA" id="ARBA00023002"/>
    </source>
</evidence>
<accession>A0A6G7VMB6</accession>
<name>A0A6G7VMB6_9RHOB</name>
<dbReference type="KEGG" id="mon:G8E03_09250"/>
<gene>
    <name evidence="3" type="ORF">G8E03_09250</name>
</gene>
<dbReference type="Pfam" id="PF00248">
    <property type="entry name" value="Aldo_ket_red"/>
    <property type="match status" value="1"/>
</dbReference>
<dbReference type="Proteomes" id="UP000500791">
    <property type="component" value="Chromosome"/>
</dbReference>
<dbReference type="InterPro" id="IPR023210">
    <property type="entry name" value="NADP_OxRdtase_dom"/>
</dbReference>
<dbReference type="GO" id="GO:0016491">
    <property type="term" value="F:oxidoreductase activity"/>
    <property type="evidence" value="ECO:0007669"/>
    <property type="project" value="UniProtKB-KW"/>
</dbReference>
<dbReference type="EMBL" id="CP049811">
    <property type="protein sequence ID" value="QIK40937.1"/>
    <property type="molecule type" value="Genomic_DNA"/>
</dbReference>
<keyword evidence="4" id="KW-1185">Reference proteome</keyword>
<evidence type="ECO:0000259" key="2">
    <source>
        <dbReference type="Pfam" id="PF00248"/>
    </source>
</evidence>
<evidence type="ECO:0000313" key="3">
    <source>
        <dbReference type="EMBL" id="QIK40937.1"/>
    </source>
</evidence>
<keyword evidence="1" id="KW-0560">Oxidoreductase</keyword>
<proteinExistence type="predicted"/>
<evidence type="ECO:0000313" key="4">
    <source>
        <dbReference type="Proteomes" id="UP000500791"/>
    </source>
</evidence>
<dbReference type="Gene3D" id="3.20.20.100">
    <property type="entry name" value="NADP-dependent oxidoreductase domain"/>
    <property type="match status" value="1"/>
</dbReference>
<dbReference type="AlphaFoldDB" id="A0A6G7VMB6"/>
<dbReference type="SUPFAM" id="SSF51430">
    <property type="entry name" value="NAD(P)-linked oxidoreductase"/>
    <property type="match status" value="1"/>
</dbReference>
<dbReference type="PANTHER" id="PTHR43364">
    <property type="entry name" value="NADH-SPECIFIC METHYLGLYOXAL REDUCTASE-RELATED"/>
    <property type="match status" value="1"/>
</dbReference>
<reference evidence="3 4" key="1">
    <citation type="submission" date="2020-03" db="EMBL/GenBank/DDBJ databases">
        <title>Complete genome sequence of Monaibacterium sp. ALG8 with diverse plasmids.</title>
        <authorList>
            <person name="Sun C."/>
        </authorList>
    </citation>
    <scope>NUCLEOTIDE SEQUENCE [LARGE SCALE GENOMIC DNA]</scope>
    <source>
        <strain evidence="3 4">ALG8</strain>
    </source>
</reference>
<dbReference type="CDD" id="cd19094">
    <property type="entry name" value="AKR_Tas-like"/>
    <property type="match status" value="1"/>
</dbReference>
<dbReference type="InterPro" id="IPR050523">
    <property type="entry name" value="AKR_Detox_Biosynth"/>
</dbReference>
<protein>
    <submittedName>
        <fullName evidence="3">Aldo/keto reductase</fullName>
    </submittedName>
</protein>
<organism evidence="3 4">
    <name type="scientific">Pontivivens nitratireducens</name>
    <dbReference type="NCBI Taxonomy" id="2758038"/>
    <lineage>
        <taxon>Bacteria</taxon>
        <taxon>Pseudomonadati</taxon>
        <taxon>Pseudomonadota</taxon>
        <taxon>Alphaproteobacteria</taxon>
        <taxon>Rhodobacterales</taxon>
        <taxon>Paracoccaceae</taxon>
        <taxon>Pontivivens</taxon>
    </lineage>
</organism>
<dbReference type="RefSeq" id="WP_166190931.1">
    <property type="nucleotide sequence ID" value="NZ_CP049811.1"/>
</dbReference>
<feature type="domain" description="NADP-dependent oxidoreductase" evidence="2">
    <location>
        <begin position="15"/>
        <end position="340"/>
    </location>
</feature>
<dbReference type="InterPro" id="IPR036812">
    <property type="entry name" value="NAD(P)_OxRdtase_dom_sf"/>
</dbReference>
<dbReference type="PANTHER" id="PTHR43364:SF4">
    <property type="entry name" value="NAD(P)-LINKED OXIDOREDUCTASE SUPERFAMILY PROTEIN"/>
    <property type="match status" value="1"/>
</dbReference>
<sequence length="348" mass="38684">MKRNRLGTSDLDVSEICLGSMTWGSQNDEAQGHAQIDRALERGVNFIDTAEMYPTTPVKAETCGQTERIIGSWLKKTERRDEVIVATKIVGAGFAHLRDGAPITPASLTDAIEGSRSRLNVDTIDLYQTHWPNRGHFHFRKQWAYDPSDQDRQDVDDDLRRMLEALSEQVEQGRIRWIGVSNDTTWGIARMLQIAREEGFPRVVSVQNEYSLMYRHHDLDMAELSHHEQVGLLAYSPVACGLLSGKYSGDVIPKGSRRDVSAEGLGGRMNDHTLDAADDYVALARSHDLDPVQMALAFCISRPFMASTIIGATSLAQLDIALDAVNLTLSDAVLDGIAALHRKWPVPY</sequence>